<keyword evidence="3" id="KW-0732">Signal</keyword>
<dbReference type="RefSeq" id="WP_207331208.1">
    <property type="nucleotide sequence ID" value="NZ_JAFMYW010000007.1"/>
</dbReference>
<evidence type="ECO:0000256" key="2">
    <source>
        <dbReference type="ARBA" id="ARBA00022526"/>
    </source>
</evidence>
<dbReference type="InterPro" id="IPR011048">
    <property type="entry name" value="Haem_d1_sf"/>
</dbReference>
<keyword evidence="2" id="KW-0313">Glucose metabolism</keyword>
<accession>A0ABS3JPW6</accession>
<comment type="similarity">
    <text evidence="1">Belongs to the cycloisomerase 2 family.</text>
</comment>
<dbReference type="Proteomes" id="UP000664628">
    <property type="component" value="Unassembled WGS sequence"/>
</dbReference>
<gene>
    <name evidence="4" type="ORF">J2I46_21905</name>
</gene>
<organism evidence="4 5">
    <name type="scientific">Fibrella forsythiae</name>
    <dbReference type="NCBI Taxonomy" id="2817061"/>
    <lineage>
        <taxon>Bacteria</taxon>
        <taxon>Pseudomonadati</taxon>
        <taxon>Bacteroidota</taxon>
        <taxon>Cytophagia</taxon>
        <taxon>Cytophagales</taxon>
        <taxon>Spirosomataceae</taxon>
        <taxon>Fibrella</taxon>
    </lineage>
</organism>
<keyword evidence="2" id="KW-0119">Carbohydrate metabolism</keyword>
<dbReference type="SUPFAM" id="SSF51004">
    <property type="entry name" value="C-terminal (heme d1) domain of cytochrome cd1-nitrite reductase"/>
    <property type="match status" value="1"/>
</dbReference>
<reference evidence="4 5" key="1">
    <citation type="submission" date="2021-03" db="EMBL/GenBank/DDBJ databases">
        <title>Fibrella sp. HMF5405 genome sequencing and assembly.</title>
        <authorList>
            <person name="Kang H."/>
            <person name="Kim H."/>
            <person name="Bae S."/>
            <person name="Joh K."/>
        </authorList>
    </citation>
    <scope>NUCLEOTIDE SEQUENCE [LARGE SCALE GENOMIC DNA]</scope>
    <source>
        <strain evidence="4 5">HMF5405</strain>
    </source>
</reference>
<dbReference type="InterPro" id="IPR019405">
    <property type="entry name" value="Lactonase_7-beta_prop"/>
</dbReference>
<dbReference type="Pfam" id="PF10282">
    <property type="entry name" value="Lactonase"/>
    <property type="match status" value="1"/>
</dbReference>
<dbReference type="EMBL" id="JAFMYW010000007">
    <property type="protein sequence ID" value="MBO0951254.1"/>
    <property type="molecule type" value="Genomic_DNA"/>
</dbReference>
<evidence type="ECO:0000313" key="5">
    <source>
        <dbReference type="Proteomes" id="UP000664628"/>
    </source>
</evidence>
<protein>
    <submittedName>
        <fullName evidence="4">Lactonase family protein</fullName>
    </submittedName>
</protein>
<evidence type="ECO:0000256" key="1">
    <source>
        <dbReference type="ARBA" id="ARBA00005564"/>
    </source>
</evidence>
<feature type="signal peptide" evidence="3">
    <location>
        <begin position="1"/>
        <end position="19"/>
    </location>
</feature>
<dbReference type="PANTHER" id="PTHR30344:SF1">
    <property type="entry name" value="6-PHOSPHOGLUCONOLACTONASE"/>
    <property type="match status" value="1"/>
</dbReference>
<feature type="chain" id="PRO_5046309134" evidence="3">
    <location>
        <begin position="20"/>
        <end position="369"/>
    </location>
</feature>
<proteinExistence type="inferred from homology"/>
<dbReference type="InterPro" id="IPR050282">
    <property type="entry name" value="Cycloisomerase_2"/>
</dbReference>
<dbReference type="InterPro" id="IPR015943">
    <property type="entry name" value="WD40/YVTN_repeat-like_dom_sf"/>
</dbReference>
<sequence>MKNGLITGLLCLLSIFSVAQNSDYFLYVGTYTRKTSEGIYGYRFNAQTGELTQAGIAKGVSNPSFLAFSPDHRFLYAVGGGTGDSVRAFSIDQQTHALTLLNSEALGDKGGVHLAVDKTRKWLIVGCYNSGSISILPIEADGSLGKVSQLIRHEGKSIDPERQTKPYVHSITIAPNNRDVFVPDLGTDRVVSYTLNARTGQLLPGKPPFTAVTPGSGPRHFTIHPNGKFAYLIQEMGGLITAFRYKKGRLDTLQTSKTLPEAYTGRTWSADIHISPDGKFLYGSNRAHESLAIYGINQKTGLLTFVGHQPVRGKTPRNFAIDPTGNFVLVANQDTDNVTVFRRDKQTGLLTFTGTEVAVSMPVCLLFTR</sequence>
<evidence type="ECO:0000313" key="4">
    <source>
        <dbReference type="EMBL" id="MBO0951254.1"/>
    </source>
</evidence>
<evidence type="ECO:0000256" key="3">
    <source>
        <dbReference type="SAM" id="SignalP"/>
    </source>
</evidence>
<keyword evidence="5" id="KW-1185">Reference proteome</keyword>
<name>A0ABS3JPW6_9BACT</name>
<dbReference type="Gene3D" id="2.130.10.10">
    <property type="entry name" value="YVTN repeat-like/Quinoprotein amine dehydrogenase"/>
    <property type="match status" value="1"/>
</dbReference>
<dbReference type="PANTHER" id="PTHR30344">
    <property type="entry name" value="6-PHOSPHOGLUCONOLACTONASE-RELATED"/>
    <property type="match status" value="1"/>
</dbReference>
<comment type="caution">
    <text evidence="4">The sequence shown here is derived from an EMBL/GenBank/DDBJ whole genome shotgun (WGS) entry which is preliminary data.</text>
</comment>